<evidence type="ECO:0000256" key="1">
    <source>
        <dbReference type="ARBA" id="ARBA00022737"/>
    </source>
</evidence>
<feature type="domain" description="BRCT" evidence="3">
    <location>
        <begin position="16"/>
        <end position="89"/>
    </location>
</feature>
<feature type="domain" description="BRCT" evidence="3">
    <location>
        <begin position="139"/>
        <end position="216"/>
    </location>
</feature>
<feature type="region of interest" description="Disordered" evidence="2">
    <location>
        <begin position="531"/>
        <end position="704"/>
    </location>
</feature>
<feature type="compositionally biased region" description="Polar residues" evidence="2">
    <location>
        <begin position="776"/>
        <end position="788"/>
    </location>
</feature>
<dbReference type="SMART" id="SM00292">
    <property type="entry name" value="BRCT"/>
    <property type="match status" value="4"/>
</dbReference>
<feature type="region of interest" description="Disordered" evidence="2">
    <location>
        <begin position="909"/>
        <end position="928"/>
    </location>
</feature>
<comment type="caution">
    <text evidence="4">The sequence shown here is derived from an EMBL/GenBank/DDBJ whole genome shotgun (WGS) entry which is preliminary data.</text>
</comment>
<accession>A0ABR3XRF9</accession>
<dbReference type="CDD" id="cd17731">
    <property type="entry name" value="BRCT_TopBP1_rpt2_like"/>
    <property type="match status" value="1"/>
</dbReference>
<dbReference type="Gene3D" id="3.40.50.10190">
    <property type="entry name" value="BRCT domain"/>
    <property type="match status" value="4"/>
</dbReference>
<name>A0ABR3XRF9_9PEZI</name>
<dbReference type="Pfam" id="PF12738">
    <property type="entry name" value="PTCB-BRCT"/>
    <property type="match status" value="2"/>
</dbReference>
<feature type="compositionally biased region" description="Basic and acidic residues" evidence="2">
    <location>
        <begin position="600"/>
        <end position="614"/>
    </location>
</feature>
<dbReference type="PANTHER" id="PTHR13561">
    <property type="entry name" value="DNA REPLICATION REGULATOR DPB11-RELATED"/>
    <property type="match status" value="1"/>
</dbReference>
<feature type="domain" description="BRCT" evidence="3">
    <location>
        <begin position="329"/>
        <end position="426"/>
    </location>
</feature>
<feature type="region of interest" description="Disordered" evidence="2">
    <location>
        <begin position="722"/>
        <end position="870"/>
    </location>
</feature>
<keyword evidence="5" id="KW-1185">Reference proteome</keyword>
<gene>
    <name evidence="4" type="ORF">VTK73DRAFT_7759</name>
</gene>
<organism evidence="4 5">
    <name type="scientific">Phialemonium thermophilum</name>
    <dbReference type="NCBI Taxonomy" id="223376"/>
    <lineage>
        <taxon>Eukaryota</taxon>
        <taxon>Fungi</taxon>
        <taxon>Dikarya</taxon>
        <taxon>Ascomycota</taxon>
        <taxon>Pezizomycotina</taxon>
        <taxon>Sordariomycetes</taxon>
        <taxon>Sordariomycetidae</taxon>
        <taxon>Cephalothecales</taxon>
        <taxon>Cephalothecaceae</taxon>
        <taxon>Phialemonium</taxon>
    </lineage>
</organism>
<feature type="region of interest" description="Disordered" evidence="2">
    <location>
        <begin position="280"/>
        <end position="321"/>
    </location>
</feature>
<evidence type="ECO:0000259" key="3">
    <source>
        <dbReference type="PROSITE" id="PS50172"/>
    </source>
</evidence>
<evidence type="ECO:0000313" key="5">
    <source>
        <dbReference type="Proteomes" id="UP001586593"/>
    </source>
</evidence>
<feature type="compositionally biased region" description="Polar residues" evidence="2">
    <location>
        <begin position="818"/>
        <end position="831"/>
    </location>
</feature>
<reference evidence="4 5" key="1">
    <citation type="journal article" date="2024" name="Commun. Biol.">
        <title>Comparative genomic analysis of thermophilic fungi reveals convergent evolutionary adaptations and gene losses.</title>
        <authorList>
            <person name="Steindorff A.S."/>
            <person name="Aguilar-Pontes M.V."/>
            <person name="Robinson A.J."/>
            <person name="Andreopoulos B."/>
            <person name="LaButti K."/>
            <person name="Kuo A."/>
            <person name="Mondo S."/>
            <person name="Riley R."/>
            <person name="Otillar R."/>
            <person name="Haridas S."/>
            <person name="Lipzen A."/>
            <person name="Grimwood J."/>
            <person name="Schmutz J."/>
            <person name="Clum A."/>
            <person name="Reid I.D."/>
            <person name="Moisan M.C."/>
            <person name="Butler G."/>
            <person name="Nguyen T.T.M."/>
            <person name="Dewar K."/>
            <person name="Conant G."/>
            <person name="Drula E."/>
            <person name="Henrissat B."/>
            <person name="Hansel C."/>
            <person name="Singer S."/>
            <person name="Hutchinson M.I."/>
            <person name="de Vries R.P."/>
            <person name="Natvig D.O."/>
            <person name="Powell A.J."/>
            <person name="Tsang A."/>
            <person name="Grigoriev I.V."/>
        </authorList>
    </citation>
    <scope>NUCLEOTIDE SEQUENCE [LARGE SCALE GENOMIC DNA]</scope>
    <source>
        <strain evidence="4 5">ATCC 24622</strain>
    </source>
</reference>
<dbReference type="Pfam" id="PF00533">
    <property type="entry name" value="BRCT"/>
    <property type="match status" value="1"/>
</dbReference>
<feature type="compositionally biased region" description="Basic and acidic residues" evidence="2">
    <location>
        <begin position="544"/>
        <end position="554"/>
    </location>
</feature>
<dbReference type="InterPro" id="IPR059215">
    <property type="entry name" value="BRCT2_TopBP1-like"/>
</dbReference>
<feature type="compositionally biased region" description="Polar residues" evidence="2">
    <location>
        <begin position="630"/>
        <end position="640"/>
    </location>
</feature>
<protein>
    <recommendedName>
        <fullName evidence="3">BRCT domain-containing protein</fullName>
    </recommendedName>
</protein>
<dbReference type="InterPro" id="IPR001357">
    <property type="entry name" value="BRCT_dom"/>
</dbReference>
<feature type="domain" description="BRCT" evidence="3">
    <location>
        <begin position="438"/>
        <end position="524"/>
    </location>
</feature>
<proteinExistence type="predicted"/>
<dbReference type="SUPFAM" id="SSF52113">
    <property type="entry name" value="BRCT domain"/>
    <property type="match status" value="4"/>
</dbReference>
<evidence type="ECO:0000256" key="2">
    <source>
        <dbReference type="SAM" id="MobiDB-lite"/>
    </source>
</evidence>
<dbReference type="PROSITE" id="PS50172">
    <property type="entry name" value="BRCT"/>
    <property type="match status" value="4"/>
</dbReference>
<feature type="compositionally biased region" description="Polar residues" evidence="2">
    <location>
        <begin position="561"/>
        <end position="576"/>
    </location>
</feature>
<feature type="compositionally biased region" description="Basic and acidic residues" evidence="2">
    <location>
        <begin position="893"/>
        <end position="904"/>
    </location>
</feature>
<feature type="compositionally biased region" description="Low complexity" evidence="2">
    <location>
        <begin position="300"/>
        <end position="310"/>
    </location>
</feature>
<dbReference type="Proteomes" id="UP001586593">
    <property type="component" value="Unassembled WGS sequence"/>
</dbReference>
<feature type="region of interest" description="Disordered" evidence="2">
    <location>
        <begin position="882"/>
        <end position="904"/>
    </location>
</feature>
<dbReference type="CDD" id="cd18433">
    <property type="entry name" value="BRCT_Rad4_rpt3"/>
    <property type="match status" value="1"/>
</dbReference>
<keyword evidence="1" id="KW-0677">Repeat</keyword>
<sequence>MTTPPGSPGAAVSLFDPSLPFKGVVVCCTSIPPEQRSDIAAKTSELGGIHKYDLTPDVTHLIVGEYDTPKYRHVAKERPDIRPMAAGWVEAVRDLWVRDADMNFAALEEEWQLRPLETSGGNLTAPGNEAERAKLLCCITGFEDPDQRQKIVDSILANGGAYSGDLTRRVTHLIAARPEGRKYAAAKSWGVQTVSIEWLRDSIERGMILDEKYYDPVLPADERGKGAWTRREVKRVSLGKRLRESATSAQGDGKRKLRKTASMKLNSQCENLWGDILGKPPSADAPVGSATESPRPHDAQPPADTTAAQPSRESTNTQHHKLTSFGTAESVPVFASCCFYVHGFPKKKAEILVNTVAYMGGFICHTLDEVTSSSGAQLAHRFIVVPQDSKPETHPSIPDNVQIITEFFVEKCLHKKQLFNPADHVIGQPFPVFPIEGFENLTICTAGFTGVDLNQVDKAIRQIGATYEERFTAQCSVLICTALSSVRKQKLDLALAWKVPVISAEWLWTCIATGYKVPTKPYMFPSLKQRPRFEGTESNGAEVPARRDKQDKAPHAGSCGRQPSLSKDTDGNSEASASIVPQRASKNDGPGLGRDTQAQDSEKTRTFETARTHMSEVPGEFGPSVPLGEVSSNACQNRSPSPFKPARLPRKPRSRIPSEIANSESADEPPDLAMDIGTENDMAFLGDWPHERREDETSATEDQAVKLAAERQALSAKLTTLLEGVASNNGTVAEPLPNSRANAEGQAPTALAAAAAAAAPSRPARRRREILGRAVSNVSATSSCSVESGSAPGANGARGEAQGNDIATGAASDPSKALPTTGSFSRAANKNSDYDEDGGSAAGLPGASGDGGQEDDAPPATQLQFEDPNAARYKSQLLNKMLGATAAKNPRVRSAETHTRPTEEKLTLANLGGYETERAGVSTRSRRR</sequence>
<feature type="compositionally biased region" description="Low complexity" evidence="2">
    <location>
        <begin position="747"/>
        <end position="762"/>
    </location>
</feature>
<evidence type="ECO:0000313" key="4">
    <source>
        <dbReference type="EMBL" id="KAL1878581.1"/>
    </source>
</evidence>
<dbReference type="EMBL" id="JAZHXJ010000051">
    <property type="protein sequence ID" value="KAL1878581.1"/>
    <property type="molecule type" value="Genomic_DNA"/>
</dbReference>
<dbReference type="InterPro" id="IPR036420">
    <property type="entry name" value="BRCT_dom_sf"/>
</dbReference>
<dbReference type="PANTHER" id="PTHR13561:SF20">
    <property type="entry name" value="DNA TOPOISOMERASE 2-BINDING PROTEIN 1"/>
    <property type="match status" value="1"/>
</dbReference>